<feature type="compositionally biased region" description="Basic and acidic residues" evidence="1">
    <location>
        <begin position="91"/>
        <end position="111"/>
    </location>
</feature>
<reference evidence="2 3" key="1">
    <citation type="submission" date="2018-09" db="EMBL/GenBank/DDBJ databases">
        <title>Genomic investigation of the strawberry pathogen Phytophthora fragariae indicates pathogenicity is determined by transcriptional variation in three key races.</title>
        <authorList>
            <person name="Adams T.M."/>
            <person name="Armitage A.D."/>
            <person name="Sobczyk M.K."/>
            <person name="Bates H.J."/>
            <person name="Dunwell J.M."/>
            <person name="Nellist C.F."/>
            <person name="Harrison R.J."/>
        </authorList>
    </citation>
    <scope>NUCLEOTIDE SEQUENCE [LARGE SCALE GENOMIC DNA]</scope>
    <source>
        <strain evidence="2 3">SCRP324</strain>
    </source>
</reference>
<name>A0A6A3K2B2_9STRA</name>
<comment type="caution">
    <text evidence="2">The sequence shown here is derived from an EMBL/GenBank/DDBJ whole genome shotgun (WGS) entry which is preliminary data.</text>
</comment>
<evidence type="ECO:0000256" key="1">
    <source>
        <dbReference type="SAM" id="MobiDB-lite"/>
    </source>
</evidence>
<dbReference type="Proteomes" id="UP000435112">
    <property type="component" value="Unassembled WGS sequence"/>
</dbReference>
<dbReference type="EMBL" id="QXFU01001471">
    <property type="protein sequence ID" value="KAE9001730.1"/>
    <property type="molecule type" value="Genomic_DNA"/>
</dbReference>
<gene>
    <name evidence="2" type="ORF">PR002_g17830</name>
</gene>
<feature type="region of interest" description="Disordered" evidence="1">
    <location>
        <begin position="83"/>
        <end position="112"/>
    </location>
</feature>
<evidence type="ECO:0000313" key="3">
    <source>
        <dbReference type="Proteomes" id="UP000435112"/>
    </source>
</evidence>
<protein>
    <submittedName>
        <fullName evidence="2">Uncharacterized protein</fullName>
    </submittedName>
</protein>
<proteinExistence type="predicted"/>
<organism evidence="2 3">
    <name type="scientific">Phytophthora rubi</name>
    <dbReference type="NCBI Taxonomy" id="129364"/>
    <lineage>
        <taxon>Eukaryota</taxon>
        <taxon>Sar</taxon>
        <taxon>Stramenopiles</taxon>
        <taxon>Oomycota</taxon>
        <taxon>Peronosporomycetes</taxon>
        <taxon>Peronosporales</taxon>
        <taxon>Peronosporaceae</taxon>
        <taxon>Phytophthora</taxon>
    </lineage>
</organism>
<feature type="region of interest" description="Disordered" evidence="1">
    <location>
        <begin position="1"/>
        <end position="57"/>
    </location>
</feature>
<dbReference type="AlphaFoldDB" id="A0A6A3K2B2"/>
<sequence length="178" mass="19691">MGEVRRSAGRSDNAPATPGRKEPKQWAKDEVNGQNGRWRPERPIYGGGRRPGAHGSNYAEVVSGRDTLLVELYATWWPPQEAGAQVRGGSQKHEGAGPDLPNHQDGRRCREQAGSAHSFLPLMFFGGRRRSIYKGRRSKCGWSRSWPRGQLVKSAEELEEANNVVVFAVVDAKEGDGR</sequence>
<accession>A0A6A3K2B2</accession>
<evidence type="ECO:0000313" key="2">
    <source>
        <dbReference type="EMBL" id="KAE9001730.1"/>
    </source>
</evidence>
<feature type="compositionally biased region" description="Basic and acidic residues" evidence="1">
    <location>
        <begin position="19"/>
        <end position="31"/>
    </location>
</feature>